<comment type="caution">
    <text evidence="1">The sequence shown here is derived from an EMBL/GenBank/DDBJ whole genome shotgun (WGS) entry which is preliminary data.</text>
</comment>
<dbReference type="CDD" id="cd09024">
    <property type="entry name" value="Aldose_epim_lacX"/>
    <property type="match status" value="1"/>
</dbReference>
<evidence type="ECO:0000313" key="1">
    <source>
        <dbReference type="EMBL" id="RVT59895.1"/>
    </source>
</evidence>
<dbReference type="InterPro" id="IPR037481">
    <property type="entry name" value="LacX"/>
</dbReference>
<dbReference type="SUPFAM" id="SSF74650">
    <property type="entry name" value="Galactose mutarotase-like"/>
    <property type="match status" value="1"/>
</dbReference>
<evidence type="ECO:0000313" key="2">
    <source>
        <dbReference type="Proteomes" id="UP000288024"/>
    </source>
</evidence>
<dbReference type="GO" id="GO:0030246">
    <property type="term" value="F:carbohydrate binding"/>
    <property type="evidence" value="ECO:0007669"/>
    <property type="project" value="InterPro"/>
</dbReference>
<dbReference type="EMBL" id="RZTZ01000008">
    <property type="protein sequence ID" value="RVT59895.1"/>
    <property type="molecule type" value="Genomic_DNA"/>
</dbReference>
<dbReference type="RefSeq" id="WP_127739675.1">
    <property type="nucleotide sequence ID" value="NZ_RZTZ01000008.1"/>
</dbReference>
<proteinExistence type="predicted"/>
<sequence length="293" mass="33399">MTIVIENELLKVEIASSGAELRKVKHKKTELDYMWKGDKAYWGRVSPVLFPIVGRLKDDEYELNGKTYEMSQHGFLRDVTFEITEQTSSAVSFAVESGGRFLDVYPYEFKALIHYKLKEDSLAVGWEIVNENNEEMYFSIGAHPAFNVPLSENETAADYTLYFTPAENQSVTEYELKDALIHEKGNANDINAIQIKDSLFEKDALIYSHIDSIKLASNLSNHGVEVKFANFPYVGIWSNYSKTEGKMAPFVCIEPWYGIADTFHTTGKLNEKFGINKLEAGETFQAEYEVRFI</sequence>
<name>A0A437K894_9BACI</name>
<dbReference type="Pfam" id="PF01263">
    <property type="entry name" value="Aldose_epim"/>
    <property type="match status" value="1"/>
</dbReference>
<accession>A0A437K894</accession>
<dbReference type="InterPro" id="IPR008183">
    <property type="entry name" value="Aldose_1/G6P_1-epimerase"/>
</dbReference>
<dbReference type="Gene3D" id="2.70.98.10">
    <property type="match status" value="1"/>
</dbReference>
<protein>
    <submittedName>
        <fullName evidence="1">Aldose 1-epimerase family protein</fullName>
    </submittedName>
</protein>
<dbReference type="InterPro" id="IPR011013">
    <property type="entry name" value="Gal_mutarotase_sf_dom"/>
</dbReference>
<dbReference type="InterPro" id="IPR014718">
    <property type="entry name" value="GH-type_carb-bd"/>
</dbReference>
<dbReference type="PANTHER" id="PTHR11122:SF13">
    <property type="entry name" value="GLUCOSE-6-PHOSPHATE 1-EPIMERASE"/>
    <property type="match status" value="1"/>
</dbReference>
<reference evidence="1 2" key="1">
    <citation type="submission" date="2019-01" db="EMBL/GenBank/DDBJ databases">
        <title>Bacillus sp. M5HDSG1-1, whole genome shotgun sequence.</title>
        <authorList>
            <person name="Tuo L."/>
        </authorList>
    </citation>
    <scope>NUCLEOTIDE SEQUENCE [LARGE SCALE GENOMIC DNA]</scope>
    <source>
        <strain evidence="1 2">M5HDSG1-1</strain>
    </source>
</reference>
<dbReference type="Proteomes" id="UP000288024">
    <property type="component" value="Unassembled WGS sequence"/>
</dbReference>
<dbReference type="GO" id="GO:0016853">
    <property type="term" value="F:isomerase activity"/>
    <property type="evidence" value="ECO:0007669"/>
    <property type="project" value="InterPro"/>
</dbReference>
<dbReference type="GO" id="GO:0005975">
    <property type="term" value="P:carbohydrate metabolic process"/>
    <property type="evidence" value="ECO:0007669"/>
    <property type="project" value="InterPro"/>
</dbReference>
<dbReference type="PANTHER" id="PTHR11122">
    <property type="entry name" value="APOSPORY-ASSOCIATED PROTEIN C-RELATED"/>
    <property type="match status" value="1"/>
</dbReference>
<keyword evidence="2" id="KW-1185">Reference proteome</keyword>
<dbReference type="AlphaFoldDB" id="A0A437K894"/>
<organism evidence="1 2">
    <name type="scientific">Niallia taxi</name>
    <dbReference type="NCBI Taxonomy" id="2499688"/>
    <lineage>
        <taxon>Bacteria</taxon>
        <taxon>Bacillati</taxon>
        <taxon>Bacillota</taxon>
        <taxon>Bacilli</taxon>
        <taxon>Bacillales</taxon>
        <taxon>Bacillaceae</taxon>
        <taxon>Niallia</taxon>
    </lineage>
</organism>
<gene>
    <name evidence="1" type="ORF">EM808_18425</name>
</gene>